<evidence type="ECO:0000256" key="5">
    <source>
        <dbReference type="ARBA" id="ARBA00010918"/>
    </source>
</evidence>
<dbReference type="GO" id="GO:0005774">
    <property type="term" value="C:vacuolar membrane"/>
    <property type="evidence" value="ECO:0007669"/>
    <property type="project" value="UniProtKB-SubCell"/>
</dbReference>
<dbReference type="GO" id="GO:0006508">
    <property type="term" value="P:proteolysis"/>
    <property type="evidence" value="ECO:0007669"/>
    <property type="project" value="UniProtKB-KW"/>
</dbReference>
<dbReference type="Gene3D" id="3.40.630.10">
    <property type="entry name" value="Zn peptidases"/>
    <property type="match status" value="1"/>
</dbReference>
<dbReference type="GO" id="GO:0005789">
    <property type="term" value="C:endoplasmic reticulum membrane"/>
    <property type="evidence" value="ECO:0007669"/>
    <property type="project" value="UniProtKB-SubCell"/>
</dbReference>
<dbReference type="SUPFAM" id="SSF53187">
    <property type="entry name" value="Zn-dependent exopeptidases"/>
    <property type="match status" value="1"/>
</dbReference>
<evidence type="ECO:0000256" key="13">
    <source>
        <dbReference type="ARBA" id="ARBA00022833"/>
    </source>
</evidence>
<dbReference type="Proteomes" id="UP000595140">
    <property type="component" value="Unassembled WGS sequence"/>
</dbReference>
<dbReference type="GO" id="GO:0046872">
    <property type="term" value="F:metal ion binding"/>
    <property type="evidence" value="ECO:0007669"/>
    <property type="project" value="UniProtKB-KW"/>
</dbReference>
<dbReference type="PANTHER" id="PTHR12147">
    <property type="entry name" value="METALLOPEPTIDASE M28 FAMILY MEMBER"/>
    <property type="match status" value="1"/>
</dbReference>
<keyword evidence="10" id="KW-0479">Metal-binding</keyword>
<evidence type="ECO:0000256" key="6">
    <source>
        <dbReference type="ARBA" id="ARBA00017435"/>
    </source>
</evidence>
<feature type="transmembrane region" description="Helical" evidence="19">
    <location>
        <begin position="209"/>
        <end position="229"/>
    </location>
</feature>
<evidence type="ECO:0000256" key="12">
    <source>
        <dbReference type="ARBA" id="ARBA00022824"/>
    </source>
</evidence>
<evidence type="ECO:0000256" key="15">
    <source>
        <dbReference type="ARBA" id="ARBA00023049"/>
    </source>
</evidence>
<evidence type="ECO:0000256" key="2">
    <source>
        <dbReference type="ARBA" id="ARBA00003273"/>
    </source>
</evidence>
<evidence type="ECO:0000256" key="11">
    <source>
        <dbReference type="ARBA" id="ARBA00022801"/>
    </source>
</evidence>
<sequence>MLELARSISKQANGFKNSIVFFFNTGEEEGLDGSHSFITQHPWVRTIKVAINLEAMGIGGKSGIFQAGPDPWSIKNFAKAAKYPSGQIISQDLFSSGIIKSSTDFQVYQEIGGLSGLDFAFTDKSAVYHTKNDRLGLLKPGSLQHLGENMLPFLLEAAKSDLPQGKENLYSENSEEDTVIYFDILGKYMMVYSQSFADMINKALIKVSLLIWIGSLYIGGFTSVVSFAFSLLSIVAMWIFSIGFSLVVAFSLPLVSQSPVPFIASPWLVIGLFAAPALLGAFIGQHVIYLILQKFLSRTFAETKVILPLKVRNTLAELHAERWMFKSGLLQWLVILAVGNSYKIGSSYLALVWMVSPAVAYGLLEGLAQPTEILSPLTLLFGSAVPIVISSGVFVQLVNTLIGNLVRSVSNPGDQPDWMGSVIVAVLVAVLVCLTMVYLLPYIHNSGAKSQFVVATCILFGISFWIVQQAILPPFTDDTARAVNVVQVIDATGNSTVSHISLFSATPGSLDVEAEEIGEGFVCGREKSFDFVSFSAKYSCWTNATTKHGLKMSHMPELLHVSNDIKGDRKTSLFNIGTSNSTRWVLSINFDEIEDFQLTDGSRELISQGDKNSDNGWHIVQFAGGKNSPTKFELILHWHKTKPGEQKNQTDETVLLKLRIDYDHKTAEMEKVLAKLPSWLSQYGKSTSPFNLAYYQTISVAQAEAIMPDSVPLASQ</sequence>
<keyword evidence="13" id="KW-0862">Zinc</keyword>
<evidence type="ECO:0000259" key="20">
    <source>
        <dbReference type="Pfam" id="PF04389"/>
    </source>
</evidence>
<evidence type="ECO:0000256" key="14">
    <source>
        <dbReference type="ARBA" id="ARBA00022989"/>
    </source>
</evidence>
<feature type="transmembrane region" description="Helical" evidence="19">
    <location>
        <begin position="452"/>
        <end position="472"/>
    </location>
</feature>
<evidence type="ECO:0000256" key="3">
    <source>
        <dbReference type="ARBA" id="ARBA00004128"/>
    </source>
</evidence>
<keyword evidence="11" id="KW-0378">Hydrolase</keyword>
<dbReference type="EMBL" id="OOIL02002583">
    <property type="protein sequence ID" value="VFQ83617.1"/>
    <property type="molecule type" value="Genomic_DNA"/>
</dbReference>
<name>A0A484M4V0_9ASTE</name>
<comment type="cofactor">
    <cofactor evidence="1">
        <name>Zn(2+)</name>
        <dbReference type="ChEBI" id="CHEBI:29105"/>
    </cofactor>
</comment>
<comment type="subcellular location">
    <subcellularLocation>
        <location evidence="4">Endoplasmic reticulum membrane</location>
        <topology evidence="4">Multi-pass membrane protein</topology>
    </subcellularLocation>
    <subcellularLocation>
        <location evidence="3">Vacuole membrane</location>
        <topology evidence="3">Multi-pass membrane protein</topology>
    </subcellularLocation>
</comment>
<keyword evidence="9 19" id="KW-0812">Transmembrane</keyword>
<evidence type="ECO:0000256" key="16">
    <source>
        <dbReference type="ARBA" id="ARBA00023136"/>
    </source>
</evidence>
<dbReference type="OrthoDB" id="1289688at2759"/>
<evidence type="ECO:0000256" key="17">
    <source>
        <dbReference type="ARBA" id="ARBA00023180"/>
    </source>
</evidence>
<evidence type="ECO:0000313" key="22">
    <source>
        <dbReference type="Proteomes" id="UP000595140"/>
    </source>
</evidence>
<dbReference type="Pfam" id="PF04389">
    <property type="entry name" value="Peptidase_M28"/>
    <property type="match status" value="1"/>
</dbReference>
<organism evidence="21 22">
    <name type="scientific">Cuscuta campestris</name>
    <dbReference type="NCBI Taxonomy" id="132261"/>
    <lineage>
        <taxon>Eukaryota</taxon>
        <taxon>Viridiplantae</taxon>
        <taxon>Streptophyta</taxon>
        <taxon>Embryophyta</taxon>
        <taxon>Tracheophyta</taxon>
        <taxon>Spermatophyta</taxon>
        <taxon>Magnoliopsida</taxon>
        <taxon>eudicotyledons</taxon>
        <taxon>Gunneridae</taxon>
        <taxon>Pentapetalae</taxon>
        <taxon>asterids</taxon>
        <taxon>lamiids</taxon>
        <taxon>Solanales</taxon>
        <taxon>Convolvulaceae</taxon>
        <taxon>Cuscuteae</taxon>
        <taxon>Cuscuta</taxon>
        <taxon>Cuscuta subgen. Grammica</taxon>
        <taxon>Cuscuta sect. Cleistogrammica</taxon>
    </lineage>
</organism>
<evidence type="ECO:0000256" key="1">
    <source>
        <dbReference type="ARBA" id="ARBA00001947"/>
    </source>
</evidence>
<feature type="transmembrane region" description="Helical" evidence="19">
    <location>
        <begin position="267"/>
        <end position="292"/>
    </location>
</feature>
<keyword evidence="15" id="KW-0482">Metalloprotease</keyword>
<feature type="transmembrane region" description="Helical" evidence="19">
    <location>
        <begin position="235"/>
        <end position="255"/>
    </location>
</feature>
<evidence type="ECO:0000256" key="8">
    <source>
        <dbReference type="ARBA" id="ARBA00022670"/>
    </source>
</evidence>
<feature type="transmembrane region" description="Helical" evidence="19">
    <location>
        <begin position="418"/>
        <end position="440"/>
    </location>
</feature>
<comment type="similarity">
    <text evidence="5">Belongs to the peptidase M28 family.</text>
</comment>
<gene>
    <name evidence="21" type="ORF">CCAM_LOCUS25393</name>
</gene>
<reference evidence="21 22" key="1">
    <citation type="submission" date="2018-04" db="EMBL/GenBank/DDBJ databases">
        <authorList>
            <person name="Vogel A."/>
        </authorList>
    </citation>
    <scope>NUCLEOTIDE SEQUENCE [LARGE SCALE GENOMIC DNA]</scope>
</reference>
<feature type="transmembrane region" description="Helical" evidence="19">
    <location>
        <begin position="376"/>
        <end position="398"/>
    </location>
</feature>
<keyword evidence="22" id="KW-1185">Reference proteome</keyword>
<evidence type="ECO:0000256" key="19">
    <source>
        <dbReference type="SAM" id="Phobius"/>
    </source>
</evidence>
<keyword evidence="12" id="KW-0256">Endoplasmic reticulum</keyword>
<keyword evidence="16 19" id="KW-0472">Membrane</keyword>
<proteinExistence type="inferred from homology"/>
<dbReference type="InterPro" id="IPR007484">
    <property type="entry name" value="Peptidase_M28"/>
</dbReference>
<evidence type="ECO:0000256" key="18">
    <source>
        <dbReference type="ARBA" id="ARBA00031512"/>
    </source>
</evidence>
<comment type="function">
    <text evidence="2">May be involved in vacuolar sorting and osmoregulation.</text>
</comment>
<dbReference type="InterPro" id="IPR045175">
    <property type="entry name" value="M28_fam"/>
</dbReference>
<dbReference type="GO" id="GO:0008235">
    <property type="term" value="F:metalloexopeptidase activity"/>
    <property type="evidence" value="ECO:0007669"/>
    <property type="project" value="InterPro"/>
</dbReference>
<evidence type="ECO:0000256" key="7">
    <source>
        <dbReference type="ARBA" id="ARBA00022554"/>
    </source>
</evidence>
<keyword evidence="7" id="KW-0926">Vacuole</keyword>
<dbReference type="PANTHER" id="PTHR12147:SF58">
    <property type="entry name" value="VACUOLAR MEMBRANE PROTEASE"/>
    <property type="match status" value="1"/>
</dbReference>
<keyword evidence="17" id="KW-0325">Glycoprotein</keyword>
<keyword evidence="14 19" id="KW-1133">Transmembrane helix</keyword>
<evidence type="ECO:0000256" key="10">
    <source>
        <dbReference type="ARBA" id="ARBA00022723"/>
    </source>
</evidence>
<evidence type="ECO:0000313" key="21">
    <source>
        <dbReference type="EMBL" id="VFQ83617.1"/>
    </source>
</evidence>
<accession>A0A484M4V0</accession>
<feature type="domain" description="Peptidase M28" evidence="20">
    <location>
        <begin position="1"/>
        <end position="153"/>
    </location>
</feature>
<dbReference type="AlphaFoldDB" id="A0A484M4V0"/>
<evidence type="ECO:0000256" key="4">
    <source>
        <dbReference type="ARBA" id="ARBA00004477"/>
    </source>
</evidence>
<keyword evidence="8" id="KW-0645">Protease</keyword>
<dbReference type="FunFam" id="3.40.630.10:FF:000008">
    <property type="entry name" value="Endoplasmic reticulum metallopeptidase 1"/>
    <property type="match status" value="1"/>
</dbReference>
<protein>
    <recommendedName>
        <fullName evidence="6">Vacuolar membrane protease</fullName>
    </recommendedName>
    <alternativeName>
        <fullName evidence="18">FXNA-related family protease 1</fullName>
    </alternativeName>
</protein>
<evidence type="ECO:0000256" key="9">
    <source>
        <dbReference type="ARBA" id="ARBA00022692"/>
    </source>
</evidence>